<name>A0A7X0U5S6_9ACTN</name>
<evidence type="ECO:0000313" key="1">
    <source>
        <dbReference type="EMBL" id="MBB6556231.1"/>
    </source>
</evidence>
<gene>
    <name evidence="1" type="ORF">HD593_011026</name>
</gene>
<sequence>MISEEFLHRFWGPGGDRDKDDLTKRVVVDGEHYLICEEIGSLRFRGFGGHRFHIEFFDGRRATTTNLMHQGRIPAKYRERFPDNARFVTAAEAHSGEDGAYPMSRHIIPNAPGSPDTRVTTVGWDAPLTTFFAMAFDGDDEVFWIGMMPGEIPTLEALDAALKRYGVDLPFPVAAALAMDKANEGDRSDNVGRRLVDAILAEQERQS</sequence>
<accession>A0A7X0U5S6</accession>
<dbReference type="AlphaFoldDB" id="A0A7X0U5S6"/>
<proteinExistence type="predicted"/>
<dbReference type="Proteomes" id="UP000565579">
    <property type="component" value="Unassembled WGS sequence"/>
</dbReference>
<keyword evidence="2" id="KW-1185">Reference proteome</keyword>
<reference evidence="1 2" key="1">
    <citation type="submission" date="2020-08" db="EMBL/GenBank/DDBJ databases">
        <title>Sequencing the genomes of 1000 actinobacteria strains.</title>
        <authorList>
            <person name="Klenk H.-P."/>
        </authorList>
    </citation>
    <scope>NUCLEOTIDE SEQUENCE [LARGE SCALE GENOMIC DNA]</scope>
    <source>
        <strain evidence="1 2">DSM 43768</strain>
    </source>
</reference>
<protein>
    <submittedName>
        <fullName evidence="1">Uncharacterized protein</fullName>
    </submittedName>
</protein>
<dbReference type="EMBL" id="JACHMI010000001">
    <property type="protein sequence ID" value="MBB6556231.1"/>
    <property type="molecule type" value="Genomic_DNA"/>
</dbReference>
<comment type="caution">
    <text evidence="1">The sequence shown here is derived from an EMBL/GenBank/DDBJ whole genome shotgun (WGS) entry which is preliminary data.</text>
</comment>
<organism evidence="1 2">
    <name type="scientific">Nonomuraea rubra</name>
    <dbReference type="NCBI Taxonomy" id="46180"/>
    <lineage>
        <taxon>Bacteria</taxon>
        <taxon>Bacillati</taxon>
        <taxon>Actinomycetota</taxon>
        <taxon>Actinomycetes</taxon>
        <taxon>Streptosporangiales</taxon>
        <taxon>Streptosporangiaceae</taxon>
        <taxon>Nonomuraea</taxon>
    </lineage>
</organism>
<evidence type="ECO:0000313" key="2">
    <source>
        <dbReference type="Proteomes" id="UP000565579"/>
    </source>
</evidence>
<dbReference type="RefSeq" id="WP_185110705.1">
    <property type="nucleotide sequence ID" value="NZ_BAAAXY010000153.1"/>
</dbReference>